<sequence>MLGTLNSVEIEQLLDSEVVGRIGCTSVGRPYVVPVCYVYRDGCVYGHTMEGMKWRAMRSHPEVCFEVEHVDDLSTWRSVIAWGRFEELTGAEAEQGMRLLVDRLMPLLRPDGAGAPPDHAGSAHATVYRIRLEEKTGRFEARE</sequence>
<dbReference type="Pfam" id="PF12900">
    <property type="entry name" value="Pyridox_ox_2"/>
    <property type="match status" value="1"/>
</dbReference>
<proteinExistence type="predicted"/>
<reference evidence="1 2" key="1">
    <citation type="submission" date="2018-12" db="EMBL/GenBank/DDBJ databases">
        <authorList>
            <consortium name="Pathogen Informatics"/>
        </authorList>
    </citation>
    <scope>NUCLEOTIDE SEQUENCE [LARGE SCALE GENOMIC DNA]</scope>
    <source>
        <strain evidence="1 2">NCTC10437</strain>
    </source>
</reference>
<dbReference type="AlphaFoldDB" id="A0A3S4TDP0"/>
<dbReference type="RefSeq" id="WP_048632071.1">
    <property type="nucleotide sequence ID" value="NZ_CVQQ01000005.1"/>
</dbReference>
<keyword evidence="2" id="KW-1185">Reference proteome</keyword>
<organism evidence="1 2">
    <name type="scientific">Mycolicibacterium aurum</name>
    <name type="common">Mycobacterium aurum</name>
    <dbReference type="NCBI Taxonomy" id="1791"/>
    <lineage>
        <taxon>Bacteria</taxon>
        <taxon>Bacillati</taxon>
        <taxon>Actinomycetota</taxon>
        <taxon>Actinomycetes</taxon>
        <taxon>Mycobacteriales</taxon>
        <taxon>Mycobacteriaceae</taxon>
        <taxon>Mycolicibacterium</taxon>
    </lineage>
</organism>
<dbReference type="PANTHER" id="PTHR34071">
    <property type="entry name" value="5-NITROIMIDAZOLE ANTIBIOTICS RESISTANCE PROTEIN, NIMA-FAMILY-RELATED PROTEIN-RELATED"/>
    <property type="match status" value="1"/>
</dbReference>
<accession>A0A3S4TDP0</accession>
<dbReference type="InterPro" id="IPR024747">
    <property type="entry name" value="Pyridox_Oxase-rel"/>
</dbReference>
<evidence type="ECO:0000313" key="2">
    <source>
        <dbReference type="Proteomes" id="UP000279306"/>
    </source>
</evidence>
<protein>
    <submittedName>
        <fullName evidence="1">Putative flavin-nucleotide-binding protein</fullName>
    </submittedName>
</protein>
<dbReference type="InterPro" id="IPR012349">
    <property type="entry name" value="Split_barrel_FMN-bd"/>
</dbReference>
<dbReference type="Gene3D" id="2.30.110.10">
    <property type="entry name" value="Electron Transport, Fmn-binding Protein, Chain A"/>
    <property type="match status" value="1"/>
</dbReference>
<dbReference type="SUPFAM" id="SSF50475">
    <property type="entry name" value="FMN-binding split barrel"/>
    <property type="match status" value="1"/>
</dbReference>
<dbReference type="Proteomes" id="UP000279306">
    <property type="component" value="Chromosome"/>
</dbReference>
<name>A0A3S4TDP0_MYCAU</name>
<dbReference type="PANTHER" id="PTHR34071:SF2">
    <property type="entry name" value="FLAVIN-NUCLEOTIDE-BINDING PROTEIN"/>
    <property type="match status" value="1"/>
</dbReference>
<dbReference type="EMBL" id="LR134356">
    <property type="protein sequence ID" value="VEG56794.1"/>
    <property type="molecule type" value="Genomic_DNA"/>
</dbReference>
<dbReference type="STRING" id="1791.GCA_001049355_02173"/>
<dbReference type="OrthoDB" id="4726615at2"/>
<gene>
    <name evidence="1" type="ORF">NCTC10437_03793</name>
</gene>
<evidence type="ECO:0000313" key="1">
    <source>
        <dbReference type="EMBL" id="VEG56794.1"/>
    </source>
</evidence>
<dbReference type="KEGG" id="mauu:NCTC10437_03793"/>